<keyword evidence="1" id="KW-0812">Transmembrane</keyword>
<evidence type="ECO:0000256" key="1">
    <source>
        <dbReference type="SAM" id="Phobius"/>
    </source>
</evidence>
<proteinExistence type="predicted"/>
<evidence type="ECO:0000256" key="2">
    <source>
        <dbReference type="SAM" id="SignalP"/>
    </source>
</evidence>
<keyword evidence="1" id="KW-0472">Membrane</keyword>
<comment type="caution">
    <text evidence="3">The sequence shown here is derived from an EMBL/GenBank/DDBJ whole genome shotgun (WGS) entry which is preliminary data.</text>
</comment>
<dbReference type="Proteomes" id="UP000822688">
    <property type="component" value="Chromosome 1"/>
</dbReference>
<keyword evidence="1" id="KW-1133">Transmembrane helix</keyword>
<evidence type="ECO:0000313" key="3">
    <source>
        <dbReference type="EMBL" id="KAG0590260.1"/>
    </source>
</evidence>
<feature type="chain" id="PRO_5035840570" description="Secreted protein" evidence="2">
    <location>
        <begin position="23"/>
        <end position="91"/>
    </location>
</feature>
<gene>
    <name evidence="3" type="ORF">KC19_1G085400</name>
</gene>
<evidence type="ECO:0008006" key="5">
    <source>
        <dbReference type="Google" id="ProtNLM"/>
    </source>
</evidence>
<name>A0A8T0J2X0_CERPU</name>
<reference evidence="3" key="1">
    <citation type="submission" date="2020-06" db="EMBL/GenBank/DDBJ databases">
        <title>WGS assembly of Ceratodon purpureus strain R40.</title>
        <authorList>
            <person name="Carey S.B."/>
            <person name="Jenkins J."/>
            <person name="Shu S."/>
            <person name="Lovell J.T."/>
            <person name="Sreedasyam A."/>
            <person name="Maumus F."/>
            <person name="Tiley G.P."/>
            <person name="Fernandez-Pozo N."/>
            <person name="Barry K."/>
            <person name="Chen C."/>
            <person name="Wang M."/>
            <person name="Lipzen A."/>
            <person name="Daum C."/>
            <person name="Saski C.A."/>
            <person name="Payton A.C."/>
            <person name="Mcbreen J.C."/>
            <person name="Conrad R.E."/>
            <person name="Kollar L.M."/>
            <person name="Olsson S."/>
            <person name="Huttunen S."/>
            <person name="Landis J.B."/>
            <person name="Wickett N.J."/>
            <person name="Johnson M.G."/>
            <person name="Rensing S.A."/>
            <person name="Grimwood J."/>
            <person name="Schmutz J."/>
            <person name="Mcdaniel S.F."/>
        </authorList>
    </citation>
    <scope>NUCLEOTIDE SEQUENCE</scope>
    <source>
        <strain evidence="3">R40</strain>
    </source>
</reference>
<organism evidence="3 4">
    <name type="scientific">Ceratodon purpureus</name>
    <name type="common">Fire moss</name>
    <name type="synonym">Dicranum purpureum</name>
    <dbReference type="NCBI Taxonomy" id="3225"/>
    <lineage>
        <taxon>Eukaryota</taxon>
        <taxon>Viridiplantae</taxon>
        <taxon>Streptophyta</taxon>
        <taxon>Embryophyta</taxon>
        <taxon>Bryophyta</taxon>
        <taxon>Bryophytina</taxon>
        <taxon>Bryopsida</taxon>
        <taxon>Dicranidae</taxon>
        <taxon>Pseudoditrichales</taxon>
        <taxon>Ditrichaceae</taxon>
        <taxon>Ceratodon</taxon>
    </lineage>
</organism>
<dbReference type="EMBL" id="CM026421">
    <property type="protein sequence ID" value="KAG0590260.1"/>
    <property type="molecule type" value="Genomic_DNA"/>
</dbReference>
<feature type="transmembrane region" description="Helical" evidence="1">
    <location>
        <begin position="32"/>
        <end position="55"/>
    </location>
</feature>
<protein>
    <recommendedName>
        <fullName evidence="5">Secreted protein</fullName>
    </recommendedName>
</protein>
<keyword evidence="2" id="KW-0732">Signal</keyword>
<feature type="signal peptide" evidence="2">
    <location>
        <begin position="1"/>
        <end position="22"/>
    </location>
</feature>
<sequence>MVVVVVCAAWCCLLFAVGEVASECNVWGNFLVVLFGGVNFSGGGGLGAPTLFFAVGELLQAVDDFSLIEEWYRDTDVLLLSSPLCCLSVLF</sequence>
<keyword evidence="4" id="KW-1185">Reference proteome</keyword>
<dbReference type="AlphaFoldDB" id="A0A8T0J2X0"/>
<evidence type="ECO:0000313" key="4">
    <source>
        <dbReference type="Proteomes" id="UP000822688"/>
    </source>
</evidence>
<accession>A0A8T0J2X0</accession>